<accession>A0AAF0ILH4</accession>
<dbReference type="Proteomes" id="UP001219355">
    <property type="component" value="Chromosome 4"/>
</dbReference>
<gene>
    <name evidence="2" type="ORF">PRK78_006280</name>
</gene>
<feature type="region of interest" description="Disordered" evidence="1">
    <location>
        <begin position="203"/>
        <end position="230"/>
    </location>
</feature>
<name>A0AAF0ILH4_9EURO</name>
<organism evidence="2 3">
    <name type="scientific">Emydomyces testavorans</name>
    <dbReference type="NCBI Taxonomy" id="2070801"/>
    <lineage>
        <taxon>Eukaryota</taxon>
        <taxon>Fungi</taxon>
        <taxon>Dikarya</taxon>
        <taxon>Ascomycota</taxon>
        <taxon>Pezizomycotina</taxon>
        <taxon>Eurotiomycetes</taxon>
        <taxon>Eurotiomycetidae</taxon>
        <taxon>Onygenales</taxon>
        <taxon>Nannizziopsiaceae</taxon>
        <taxon>Emydomyces</taxon>
    </lineage>
</organism>
<feature type="compositionally biased region" description="Acidic residues" evidence="1">
    <location>
        <begin position="94"/>
        <end position="104"/>
    </location>
</feature>
<reference evidence="2" key="1">
    <citation type="submission" date="2023-03" db="EMBL/GenBank/DDBJ databases">
        <title>Emydomyces testavorans Genome Sequence.</title>
        <authorList>
            <person name="Hoyer L."/>
        </authorList>
    </citation>
    <scope>NUCLEOTIDE SEQUENCE</scope>
    <source>
        <strain evidence="2">16-2883</strain>
    </source>
</reference>
<dbReference type="AlphaFoldDB" id="A0AAF0ILH4"/>
<dbReference type="EMBL" id="CP120630">
    <property type="protein sequence ID" value="WEW60792.1"/>
    <property type="molecule type" value="Genomic_DNA"/>
</dbReference>
<feature type="region of interest" description="Disordered" evidence="1">
    <location>
        <begin position="1"/>
        <end position="150"/>
    </location>
</feature>
<evidence type="ECO:0000256" key="1">
    <source>
        <dbReference type="SAM" id="MobiDB-lite"/>
    </source>
</evidence>
<sequence length="244" mass="26344">MESILPSAADSARSQPIPILPPPPTPFTGGPSRARRQLAARLAAQREAAEKATAESVLSKESSGSKDPGKDAILPNESGNSGGDASVSNPFLSIDEEKDLDPNTEMEFLSPFAVPGEGTSSSSPRHSFLPSFQPPSAYSSSSSDDDETIEAVQRNYRLPLEVYDDDEMGDMVSASAEFESYSDDDEDEETLIRETIGYSDFFHPERYTNNNASSSSVDGQNNNTDVEDEDLVEILVPGRRVLSN</sequence>
<feature type="compositionally biased region" description="Polar residues" evidence="1">
    <location>
        <begin position="207"/>
        <end position="224"/>
    </location>
</feature>
<evidence type="ECO:0000313" key="3">
    <source>
        <dbReference type="Proteomes" id="UP001219355"/>
    </source>
</evidence>
<proteinExistence type="predicted"/>
<evidence type="ECO:0000313" key="2">
    <source>
        <dbReference type="EMBL" id="WEW60792.1"/>
    </source>
</evidence>
<protein>
    <submittedName>
        <fullName evidence="2">Uncharacterized protein</fullName>
    </submittedName>
</protein>
<feature type="compositionally biased region" description="Low complexity" evidence="1">
    <location>
        <begin position="120"/>
        <end position="131"/>
    </location>
</feature>
<keyword evidence="3" id="KW-1185">Reference proteome</keyword>